<proteinExistence type="predicted"/>
<organism evidence="7 8">
    <name type="scientific">Aminobacter aganoensis</name>
    <dbReference type="NCBI Taxonomy" id="83264"/>
    <lineage>
        <taxon>Bacteria</taxon>
        <taxon>Pseudomonadati</taxon>
        <taxon>Pseudomonadota</taxon>
        <taxon>Alphaproteobacteria</taxon>
        <taxon>Hyphomicrobiales</taxon>
        <taxon>Phyllobacteriaceae</taxon>
        <taxon>Aminobacter</taxon>
    </lineage>
</organism>
<evidence type="ECO:0000259" key="6">
    <source>
        <dbReference type="PROSITE" id="PS51186"/>
    </source>
</evidence>
<comment type="catalytic activity">
    <reaction evidence="5">
        <text>glycyl-tRNA(Gly) + acetyl-CoA = N-acetylglycyl-tRNA(Gly) + CoA + H(+)</text>
        <dbReference type="Rhea" id="RHEA:81867"/>
        <dbReference type="Rhea" id="RHEA-COMP:9683"/>
        <dbReference type="Rhea" id="RHEA-COMP:19766"/>
        <dbReference type="ChEBI" id="CHEBI:15378"/>
        <dbReference type="ChEBI" id="CHEBI:57287"/>
        <dbReference type="ChEBI" id="CHEBI:57288"/>
        <dbReference type="ChEBI" id="CHEBI:78522"/>
        <dbReference type="ChEBI" id="CHEBI:232036"/>
    </reaction>
</comment>
<dbReference type="InterPro" id="IPR000182">
    <property type="entry name" value="GNAT_dom"/>
</dbReference>
<evidence type="ECO:0000256" key="4">
    <source>
        <dbReference type="ARBA" id="ARBA00023315"/>
    </source>
</evidence>
<name>A0A7X0F5D1_9HYPH</name>
<feature type="domain" description="N-acetyltransferase" evidence="6">
    <location>
        <begin position="9"/>
        <end position="177"/>
    </location>
</feature>
<dbReference type="RefSeq" id="WP_184698492.1">
    <property type="nucleotide sequence ID" value="NZ_BAABEG010000001.1"/>
</dbReference>
<comment type="caution">
    <text evidence="7">The sequence shown here is derived from an EMBL/GenBank/DDBJ whole genome shotgun (WGS) entry which is preliminary data.</text>
</comment>
<accession>A0A7X0F5D1</accession>
<evidence type="ECO:0000313" key="8">
    <source>
        <dbReference type="Proteomes" id="UP000536262"/>
    </source>
</evidence>
<dbReference type="SUPFAM" id="SSF55729">
    <property type="entry name" value="Acyl-CoA N-acyltransferases (Nat)"/>
    <property type="match status" value="1"/>
</dbReference>
<dbReference type="PANTHER" id="PTHR36449:SF1">
    <property type="entry name" value="ACETYLTRANSFERASE"/>
    <property type="match status" value="1"/>
</dbReference>
<keyword evidence="4" id="KW-0012">Acyltransferase</keyword>
<dbReference type="InterPro" id="IPR016181">
    <property type="entry name" value="Acyl_CoA_acyltransferase"/>
</dbReference>
<dbReference type="PANTHER" id="PTHR36449">
    <property type="entry name" value="ACETYLTRANSFERASE-RELATED"/>
    <property type="match status" value="1"/>
</dbReference>
<reference evidence="7 8" key="1">
    <citation type="submission" date="2020-08" db="EMBL/GenBank/DDBJ databases">
        <title>Genomic Encyclopedia of Type Strains, Phase IV (KMG-IV): sequencing the most valuable type-strain genomes for metagenomic binning, comparative biology and taxonomic classification.</title>
        <authorList>
            <person name="Goeker M."/>
        </authorList>
    </citation>
    <scope>NUCLEOTIDE SEQUENCE [LARGE SCALE GENOMIC DNA]</scope>
    <source>
        <strain evidence="7 8">DSM 7051</strain>
    </source>
</reference>
<evidence type="ECO:0000256" key="5">
    <source>
        <dbReference type="ARBA" id="ARBA00049880"/>
    </source>
</evidence>
<dbReference type="GO" id="GO:0016747">
    <property type="term" value="F:acyltransferase activity, transferring groups other than amino-acyl groups"/>
    <property type="evidence" value="ECO:0007669"/>
    <property type="project" value="InterPro"/>
</dbReference>
<keyword evidence="1" id="KW-0678">Repressor</keyword>
<dbReference type="PROSITE" id="PS51186">
    <property type="entry name" value="GNAT"/>
    <property type="match status" value="1"/>
</dbReference>
<keyword evidence="8" id="KW-1185">Reference proteome</keyword>
<evidence type="ECO:0000256" key="2">
    <source>
        <dbReference type="ARBA" id="ARBA00022649"/>
    </source>
</evidence>
<dbReference type="Gene3D" id="3.40.630.30">
    <property type="match status" value="1"/>
</dbReference>
<keyword evidence="2" id="KW-1277">Toxin-antitoxin system</keyword>
<evidence type="ECO:0000256" key="1">
    <source>
        <dbReference type="ARBA" id="ARBA00022491"/>
    </source>
</evidence>
<dbReference type="Pfam" id="PF00583">
    <property type="entry name" value="Acetyltransf_1"/>
    <property type="match status" value="1"/>
</dbReference>
<evidence type="ECO:0000313" key="7">
    <source>
        <dbReference type="EMBL" id="MBB6353451.1"/>
    </source>
</evidence>
<dbReference type="Proteomes" id="UP000536262">
    <property type="component" value="Unassembled WGS sequence"/>
</dbReference>
<dbReference type="AlphaFoldDB" id="A0A7X0F5D1"/>
<keyword evidence="3 7" id="KW-0808">Transferase</keyword>
<evidence type="ECO:0000256" key="3">
    <source>
        <dbReference type="ARBA" id="ARBA00022679"/>
    </source>
</evidence>
<protein>
    <submittedName>
        <fullName evidence="7">GNAT superfamily N-acetyltransferase</fullName>
    </submittedName>
</protein>
<gene>
    <name evidence="7" type="ORF">GGR00_001219</name>
</gene>
<dbReference type="EMBL" id="JACHOU010000002">
    <property type="protein sequence ID" value="MBB6353451.1"/>
    <property type="molecule type" value="Genomic_DNA"/>
</dbReference>
<sequence>MPNDDPEEVVIRSIEPGDNLPGFVLAGKTNRPLKSFLRKEAIPYENFSLARTWVAALAGSPDLLGFITIVSGEVSVQKTAVPNDDGTRKFRYPYYPAIKVARLAVDDRHGGKKLGLALVDFALGVAKAQICPMVGCRFAIVDSKTQSIGFYEKCGFTLLDTPENRGLEHPFMYLDLHWH</sequence>